<evidence type="ECO:0000313" key="9">
    <source>
        <dbReference type="EMBL" id="THZ81912.1"/>
    </source>
</evidence>
<dbReference type="PANTHER" id="PTHR33146">
    <property type="entry name" value="ENDONUCLEASE 4"/>
    <property type="match status" value="1"/>
</dbReference>
<dbReference type="CDD" id="cd11010">
    <property type="entry name" value="S1-P1_nuclease"/>
    <property type="match status" value="1"/>
</dbReference>
<gene>
    <name evidence="9" type="ORF">D6C84_06202</name>
</gene>
<comment type="similarity">
    <text evidence="1">Belongs to the nuclease type I family.</text>
</comment>
<feature type="signal peptide" evidence="8">
    <location>
        <begin position="1"/>
        <end position="26"/>
    </location>
</feature>
<dbReference type="GO" id="GO:0004519">
    <property type="term" value="F:endonuclease activity"/>
    <property type="evidence" value="ECO:0007669"/>
    <property type="project" value="UniProtKB-KW"/>
</dbReference>
<proteinExistence type="inferred from homology"/>
<dbReference type="InterPro" id="IPR003154">
    <property type="entry name" value="S1/P1nuclease"/>
</dbReference>
<organism evidence="9 10">
    <name type="scientific">Aureobasidium pullulans</name>
    <name type="common">Black yeast</name>
    <name type="synonym">Pullularia pullulans</name>
    <dbReference type="NCBI Taxonomy" id="5580"/>
    <lineage>
        <taxon>Eukaryota</taxon>
        <taxon>Fungi</taxon>
        <taxon>Dikarya</taxon>
        <taxon>Ascomycota</taxon>
        <taxon>Pezizomycotina</taxon>
        <taxon>Dothideomycetes</taxon>
        <taxon>Dothideomycetidae</taxon>
        <taxon>Dothideales</taxon>
        <taxon>Saccotheciaceae</taxon>
        <taxon>Aureobasidium</taxon>
    </lineage>
</organism>
<dbReference type="InterPro" id="IPR054208">
    <property type="entry name" value="DUF6914"/>
</dbReference>
<evidence type="ECO:0000313" key="10">
    <source>
        <dbReference type="Proteomes" id="UP000310039"/>
    </source>
</evidence>
<dbReference type="InterPro" id="IPR008947">
    <property type="entry name" value="PLipase_C/P1_nuclease_dom_sf"/>
</dbReference>
<evidence type="ECO:0000256" key="6">
    <source>
        <dbReference type="ARBA" id="ARBA00023157"/>
    </source>
</evidence>
<keyword evidence="7" id="KW-0325">Glycoprotein</keyword>
<protein>
    <submittedName>
        <fullName evidence="9">Nuclease s1</fullName>
    </submittedName>
</protein>
<keyword evidence="8" id="KW-0732">Signal</keyword>
<feature type="chain" id="PRO_5020449562" evidence="8">
    <location>
        <begin position="27"/>
        <end position="405"/>
    </location>
</feature>
<dbReference type="GO" id="GO:0006308">
    <property type="term" value="P:DNA catabolic process"/>
    <property type="evidence" value="ECO:0007669"/>
    <property type="project" value="InterPro"/>
</dbReference>
<keyword evidence="4" id="KW-0255">Endonuclease</keyword>
<dbReference type="GO" id="GO:0016788">
    <property type="term" value="F:hydrolase activity, acting on ester bonds"/>
    <property type="evidence" value="ECO:0007669"/>
    <property type="project" value="InterPro"/>
</dbReference>
<dbReference type="GO" id="GO:0046872">
    <property type="term" value="F:metal ion binding"/>
    <property type="evidence" value="ECO:0007669"/>
    <property type="project" value="UniProtKB-KW"/>
</dbReference>
<dbReference type="Proteomes" id="UP000310039">
    <property type="component" value="Unassembled WGS sequence"/>
</dbReference>
<evidence type="ECO:0000256" key="4">
    <source>
        <dbReference type="ARBA" id="ARBA00022759"/>
    </source>
</evidence>
<keyword evidence="5" id="KW-0378">Hydrolase</keyword>
<dbReference type="PANTHER" id="PTHR33146:SF26">
    <property type="entry name" value="ENDONUCLEASE 4"/>
    <property type="match status" value="1"/>
</dbReference>
<evidence type="ECO:0000256" key="7">
    <source>
        <dbReference type="ARBA" id="ARBA00023180"/>
    </source>
</evidence>
<dbReference type="GO" id="GO:0003676">
    <property type="term" value="F:nucleic acid binding"/>
    <property type="evidence" value="ECO:0007669"/>
    <property type="project" value="InterPro"/>
</dbReference>
<evidence type="ECO:0000256" key="5">
    <source>
        <dbReference type="ARBA" id="ARBA00022801"/>
    </source>
</evidence>
<keyword evidence="3" id="KW-0479">Metal-binding</keyword>
<dbReference type="Gene3D" id="1.10.575.10">
    <property type="entry name" value="P1 Nuclease"/>
    <property type="match status" value="1"/>
</dbReference>
<evidence type="ECO:0000256" key="2">
    <source>
        <dbReference type="ARBA" id="ARBA00022722"/>
    </source>
</evidence>
<dbReference type="EMBL" id="QZBT01000088">
    <property type="protein sequence ID" value="THZ81912.1"/>
    <property type="molecule type" value="Genomic_DNA"/>
</dbReference>
<evidence type="ECO:0000256" key="3">
    <source>
        <dbReference type="ARBA" id="ARBA00022723"/>
    </source>
</evidence>
<dbReference type="Pfam" id="PF21858">
    <property type="entry name" value="DUF6914"/>
    <property type="match status" value="1"/>
</dbReference>
<dbReference type="Pfam" id="PF02265">
    <property type="entry name" value="S1-P1_nuclease"/>
    <property type="match status" value="1"/>
</dbReference>
<name>A0A4S9XPQ2_AURPU</name>
<keyword evidence="2" id="KW-0540">Nuclease</keyword>
<reference evidence="9 10" key="1">
    <citation type="submission" date="2018-10" db="EMBL/GenBank/DDBJ databases">
        <title>Fifty Aureobasidium pullulans genomes reveal a recombining polyextremotolerant generalist.</title>
        <authorList>
            <person name="Gostincar C."/>
            <person name="Turk M."/>
            <person name="Zajc J."/>
            <person name="Gunde-Cimerman N."/>
        </authorList>
    </citation>
    <scope>NUCLEOTIDE SEQUENCE [LARGE SCALE GENOMIC DNA]</scope>
    <source>
        <strain evidence="9 10">EXF-3403</strain>
    </source>
</reference>
<keyword evidence="6" id="KW-1015">Disulfide bond</keyword>
<comment type="caution">
    <text evidence="9">The sequence shown here is derived from an EMBL/GenBank/DDBJ whole genome shotgun (WGS) entry which is preliminary data.</text>
</comment>
<accession>A0A4S9XPQ2</accession>
<sequence>MPYLFSMPHIRTFAAVLIAALPVANAWGTLGHETVAFIAQDRMAAHTVSWAQGVLDNTSTSYLAGIAAWADTYRYTAAGTFSAPFHFIDAEDSPPSSCSVDYDRDCGAKGCVVSAIANYTQRVVSTTLSNTEVNYALRFLVHFVGDIHQPLHDEALEIGGNDIDVTFAGASTNLHHIWDTEIPEKFVGGYSLSDAKAWAQTLNTATKSGIYASQVASWTKGLDVTDPVATALDWASEANAYVCSTVMPNGQAAIEDVDLSGAYYASAISVVELQIARAGVRLAAYLDAIAKNQKVLTKRLVQDDVDMSGADLLPDTRPLSKAKLNVPVIQNDPEWRCRTWIKNALGELEKDGQVVGTAQLSWEKIERTARDYVAQKTAAGRYQQEDIIAKPRPMWDMLEEKETVP</sequence>
<dbReference type="AlphaFoldDB" id="A0A4S9XPQ2"/>
<evidence type="ECO:0000256" key="1">
    <source>
        <dbReference type="ARBA" id="ARBA00009547"/>
    </source>
</evidence>
<dbReference type="SUPFAM" id="SSF48537">
    <property type="entry name" value="Phospholipase C/P1 nuclease"/>
    <property type="match status" value="1"/>
</dbReference>
<evidence type="ECO:0000256" key="8">
    <source>
        <dbReference type="SAM" id="SignalP"/>
    </source>
</evidence>